<feature type="compositionally biased region" description="Low complexity" evidence="1">
    <location>
        <begin position="439"/>
        <end position="456"/>
    </location>
</feature>
<dbReference type="RefSeq" id="XP_024325831.1">
    <property type="nucleotide sequence ID" value="XM_024467141.1"/>
</dbReference>
<evidence type="ECO:0000313" key="2">
    <source>
        <dbReference type="EMBL" id="OAF60550.1"/>
    </source>
</evidence>
<proteinExistence type="predicted"/>
<feature type="compositionally biased region" description="Low complexity" evidence="1">
    <location>
        <begin position="606"/>
        <end position="619"/>
    </location>
</feature>
<feature type="compositionally biased region" description="Polar residues" evidence="1">
    <location>
        <begin position="341"/>
        <end position="371"/>
    </location>
</feature>
<accession>A0A177AFE7</accession>
<evidence type="ECO:0000256" key="1">
    <source>
        <dbReference type="SAM" id="MobiDB-lite"/>
    </source>
</evidence>
<sequence length="670" mass="70758">MATVGQNEGTIASNVVEILRRAISNVPPSPSLSPSGQQAMAWPSDTTREESSSPPADPQYISIRTLWPHSPDLPPGPPSTSQDRLLHALGDTHVENIYGLTGLEGIQPSTLNALNSPSVVHTTGHETFLSSTAGQQALPLQFDYERNLAIAKFREDHQGAITFDDDDDEEFFLCLGPPSGRRRYSPTPILATSPAFEPWGMYPPFYDWDEDFDSDPPVSKELDPAAPVFEYQPSHAYIQDTASGADQQALRSQDSVSEPPEPDLPAEASGAAAPGARQQAVQSQDAVSESPESELPTQALSAPAPQPHAPQRWSLPPLRDLPFYSDKKRKGEEAELRAQRMRQQNRVGAANGNGTARSQQSQNGNAASGPSSAPYMPARSNGFMATATPSRGSSRSGRSMALGSHNGSSIFPRARNGSFKPRNNPPSLIRSGPSKGPQTGSNSSGTTATTYAGLSTHPAPSSSPPCKFEDTALPSNSVERPATPGPSGEPRTNPATKGKARTHTKAASPPRPPPAPTTGTAGVPVAATRPRGGRARGRTRRQSPPAQAAGVSTSTGQNLTAAPRSPTGMPTRTRASNGTADAGPSTEGSSVPVEPTRISDQESALPTRQPMPRPTQTNTGNGVADAGPSAGGRSTQVCRTRSNLGHEIFEAQIEYHKRFQAMGGYRRRGG</sequence>
<feature type="compositionally biased region" description="Polar residues" evidence="1">
    <location>
        <begin position="568"/>
        <end position="579"/>
    </location>
</feature>
<dbReference type="OrthoDB" id="3440460at2759"/>
<gene>
    <name evidence="2" type="ORF">VC83_03495</name>
</gene>
<dbReference type="VEuPathDB" id="FungiDB:GMDG_05828"/>
<feature type="compositionally biased region" description="Low complexity" evidence="1">
    <location>
        <begin position="390"/>
        <end position="399"/>
    </location>
</feature>
<feature type="region of interest" description="Disordered" evidence="1">
    <location>
        <begin position="25"/>
        <end position="60"/>
    </location>
</feature>
<feature type="region of interest" description="Disordered" evidence="1">
    <location>
        <begin position="243"/>
        <end position="637"/>
    </location>
</feature>
<feature type="compositionally biased region" description="Basic and acidic residues" evidence="1">
    <location>
        <begin position="325"/>
        <end position="338"/>
    </location>
</feature>
<dbReference type="EMBL" id="KV441391">
    <property type="protein sequence ID" value="OAF60550.1"/>
    <property type="molecule type" value="Genomic_DNA"/>
</dbReference>
<feature type="compositionally biased region" description="Low complexity" evidence="1">
    <location>
        <begin position="265"/>
        <end position="280"/>
    </location>
</feature>
<organism evidence="2">
    <name type="scientific">Pseudogymnoascus destructans</name>
    <dbReference type="NCBI Taxonomy" id="655981"/>
    <lineage>
        <taxon>Eukaryota</taxon>
        <taxon>Fungi</taxon>
        <taxon>Dikarya</taxon>
        <taxon>Ascomycota</taxon>
        <taxon>Pezizomycotina</taxon>
        <taxon>Leotiomycetes</taxon>
        <taxon>Thelebolales</taxon>
        <taxon>Thelebolaceae</taxon>
        <taxon>Pseudogymnoascus</taxon>
    </lineage>
</organism>
<dbReference type="Proteomes" id="UP000077154">
    <property type="component" value="Unassembled WGS sequence"/>
</dbReference>
<feature type="compositionally biased region" description="Low complexity" evidence="1">
    <location>
        <begin position="517"/>
        <end position="530"/>
    </location>
</feature>
<feature type="compositionally biased region" description="Basic residues" evidence="1">
    <location>
        <begin position="531"/>
        <end position="541"/>
    </location>
</feature>
<feature type="compositionally biased region" description="Polar residues" evidence="1">
    <location>
        <begin position="243"/>
        <end position="256"/>
    </location>
</feature>
<name>A0A177AFE7_9PEZI</name>
<feature type="compositionally biased region" description="Polar residues" evidence="1">
    <location>
        <begin position="542"/>
        <end position="560"/>
    </location>
</feature>
<protein>
    <submittedName>
        <fullName evidence="2">Uncharacterized protein</fullName>
    </submittedName>
</protein>
<dbReference type="AlphaFoldDB" id="A0A177AFE7"/>
<dbReference type="GeneID" id="36286571"/>
<reference evidence="2" key="1">
    <citation type="submission" date="2016-03" db="EMBL/GenBank/DDBJ databases">
        <title>Updated assembly of Pseudogymnoascus destructans, the fungus causing white-nose syndrome of bats.</title>
        <authorList>
            <person name="Palmer J.M."/>
            <person name="Drees K.P."/>
            <person name="Foster J.T."/>
            <person name="Lindner D.L."/>
        </authorList>
    </citation>
    <scope>NUCLEOTIDE SEQUENCE [LARGE SCALE GENOMIC DNA]</scope>
    <source>
        <strain evidence="2">20631-21</strain>
    </source>
</reference>